<comment type="similarity">
    <text evidence="2 7">Belongs to the peptidase S54 family.</text>
</comment>
<dbReference type="Pfam" id="PF01694">
    <property type="entry name" value="Rhomboid"/>
    <property type="match status" value="1"/>
</dbReference>
<dbReference type="InterPro" id="IPR011992">
    <property type="entry name" value="EF-hand-dom_pair"/>
</dbReference>
<dbReference type="InterPro" id="IPR022764">
    <property type="entry name" value="Peptidase_S54_rhomboid_dom"/>
</dbReference>
<evidence type="ECO:0000256" key="9">
    <source>
        <dbReference type="SAM" id="Phobius"/>
    </source>
</evidence>
<feature type="transmembrane region" description="Helical" evidence="9">
    <location>
        <begin position="296"/>
        <end position="316"/>
    </location>
</feature>
<dbReference type="PIRSF" id="PIRSF037470">
    <property type="entry name" value="Rhomboid"/>
    <property type="match status" value="1"/>
</dbReference>
<feature type="transmembrane region" description="Helical" evidence="9">
    <location>
        <begin position="235"/>
        <end position="256"/>
    </location>
</feature>
<feature type="transmembrane region" description="Helical" evidence="9">
    <location>
        <begin position="328"/>
        <end position="350"/>
    </location>
</feature>
<dbReference type="GO" id="GO:0004252">
    <property type="term" value="F:serine-type endopeptidase activity"/>
    <property type="evidence" value="ECO:0007669"/>
    <property type="project" value="UniProtKB-UniRule"/>
</dbReference>
<dbReference type="PROSITE" id="PS00018">
    <property type="entry name" value="EF_HAND_1"/>
    <property type="match status" value="1"/>
</dbReference>
<dbReference type="PANTHER" id="PTHR45840">
    <property type="entry name" value="RHOMBOID-RELATED PROTEIN"/>
    <property type="match status" value="1"/>
</dbReference>
<reference evidence="11" key="1">
    <citation type="submission" date="2014-09" db="EMBL/GenBank/DDBJ databases">
        <authorList>
            <person name="Magalhaes I.L.F."/>
            <person name="Oliveira U."/>
            <person name="Santos F.R."/>
            <person name="Vidigal T.H.D.A."/>
            <person name="Brescovit A.D."/>
            <person name="Santos A.J."/>
        </authorList>
    </citation>
    <scope>NUCLEOTIDE SEQUENCE</scope>
</reference>
<evidence type="ECO:0000256" key="1">
    <source>
        <dbReference type="ARBA" id="ARBA00004141"/>
    </source>
</evidence>
<keyword evidence="5 9" id="KW-1133">Transmembrane helix</keyword>
<dbReference type="InterPro" id="IPR018247">
    <property type="entry name" value="EF_Hand_1_Ca_BS"/>
</dbReference>
<dbReference type="InterPro" id="IPR051739">
    <property type="entry name" value="Rhomboid_IM_Serine_Proteases"/>
</dbReference>
<name>A0A0K8TG69_LYGHE</name>
<dbReference type="Gene3D" id="1.10.238.10">
    <property type="entry name" value="EF-hand"/>
    <property type="match status" value="1"/>
</dbReference>
<dbReference type="Pfam" id="PF13499">
    <property type="entry name" value="EF-hand_7"/>
    <property type="match status" value="1"/>
</dbReference>
<feature type="active site" evidence="8">
    <location>
        <position position="301"/>
    </location>
</feature>
<dbReference type="InterPro" id="IPR017213">
    <property type="entry name" value="Peptidase_S54_rhomboid_met"/>
</dbReference>
<dbReference type="GO" id="GO:0005509">
    <property type="term" value="F:calcium ion binding"/>
    <property type="evidence" value="ECO:0007669"/>
    <property type="project" value="InterPro"/>
</dbReference>
<evidence type="ECO:0000256" key="5">
    <source>
        <dbReference type="ARBA" id="ARBA00022989"/>
    </source>
</evidence>
<evidence type="ECO:0000256" key="4">
    <source>
        <dbReference type="ARBA" id="ARBA00022837"/>
    </source>
</evidence>
<dbReference type="Gene3D" id="1.20.1540.10">
    <property type="entry name" value="Rhomboid-like"/>
    <property type="match status" value="1"/>
</dbReference>
<evidence type="ECO:0000256" key="7">
    <source>
        <dbReference type="PIRNR" id="PIRNR037470"/>
    </source>
</evidence>
<feature type="domain" description="EF-hand" evidence="10">
    <location>
        <begin position="53"/>
        <end position="88"/>
    </location>
</feature>
<feature type="transmembrane region" description="Helical" evidence="9">
    <location>
        <begin position="210"/>
        <end position="229"/>
    </location>
</feature>
<evidence type="ECO:0000256" key="3">
    <source>
        <dbReference type="ARBA" id="ARBA00022692"/>
    </source>
</evidence>
<dbReference type="InterPro" id="IPR002048">
    <property type="entry name" value="EF_hand_dom"/>
</dbReference>
<feature type="transmembrane region" description="Helical" evidence="9">
    <location>
        <begin position="263"/>
        <end position="284"/>
    </location>
</feature>
<evidence type="ECO:0000256" key="8">
    <source>
        <dbReference type="PIRSR" id="PIRSR037470-50"/>
    </source>
</evidence>
<feature type="domain" description="EF-hand" evidence="10">
    <location>
        <begin position="14"/>
        <end position="49"/>
    </location>
</feature>
<keyword evidence="4" id="KW-0106">Calcium</keyword>
<dbReference type="AlphaFoldDB" id="A0A0K8TG69"/>
<feature type="active site" description="Nucleophile" evidence="8">
    <location>
        <position position="240"/>
    </location>
</feature>
<evidence type="ECO:0000259" key="10">
    <source>
        <dbReference type="PROSITE" id="PS50222"/>
    </source>
</evidence>
<keyword evidence="6 9" id="KW-0472">Membrane</keyword>
<evidence type="ECO:0000313" key="11">
    <source>
        <dbReference type="EMBL" id="JAG64145.1"/>
    </source>
</evidence>
<dbReference type="EMBL" id="GBRD01001676">
    <property type="protein sequence ID" value="JAG64145.1"/>
    <property type="molecule type" value="Transcribed_RNA"/>
</dbReference>
<evidence type="ECO:0000256" key="2">
    <source>
        <dbReference type="ARBA" id="ARBA00009045"/>
    </source>
</evidence>
<dbReference type="InterPro" id="IPR035952">
    <property type="entry name" value="Rhomboid-like_sf"/>
</dbReference>
<dbReference type="GO" id="GO:0016020">
    <property type="term" value="C:membrane"/>
    <property type="evidence" value="ECO:0007669"/>
    <property type="project" value="UniProtKB-SubCell"/>
</dbReference>
<feature type="transmembrane region" description="Helical" evidence="9">
    <location>
        <begin position="176"/>
        <end position="198"/>
    </location>
</feature>
<comment type="subcellular location">
    <subcellularLocation>
        <location evidence="1">Membrane</location>
        <topology evidence="1">Multi-pass membrane protein</topology>
    </subcellularLocation>
</comment>
<protein>
    <recommendedName>
        <fullName evidence="10">EF-hand domain-containing protein</fullName>
    </recommendedName>
</protein>
<dbReference type="PROSITE" id="PS50222">
    <property type="entry name" value="EF_HAND_2"/>
    <property type="match status" value="2"/>
</dbReference>
<dbReference type="SUPFAM" id="SSF144091">
    <property type="entry name" value="Rhomboid-like"/>
    <property type="match status" value="1"/>
</dbReference>
<accession>A0A0K8TG69</accession>
<proteinExistence type="inferred from homology"/>
<dbReference type="SMART" id="SM00054">
    <property type="entry name" value="EFh"/>
    <property type="match status" value="2"/>
</dbReference>
<keyword evidence="3 9" id="KW-0812">Transmembrane</keyword>
<sequence length="359" mass="40987">MENISRQNVELTPFRNDFWKEFFDRHDRNKDGQIRIKDFIAGLKNEGHNVPPYILRGFEENFRMADENNDQIITYDEFMNMIKGKQGSRYKIILHKYIQHTVGTRRRYGGGDDMLDGPYEDEYSCSPPKLCMAVFSLLELASFLYDWIYYGGRITDVSLAQILVYDPKRRIEAWRYVSYMFVHMGSAHLLVNLLVQILLGVPLEMVHGNFRVLCIYIAGVLAGSLGTSISDPTVYLAGASGGVYALMTAHIASIIMNWTEMRFALYQLFIFGCLIVVDVGTALYGRYSGDDASSRIGYVAHFAGALTGLLFGINVLRNLRVKSWENKVWWVSLVTFVILMLSAIIFNIAYPSYFPTQNV</sequence>
<organism evidence="11">
    <name type="scientific">Lygus hesperus</name>
    <name type="common">Western plant bug</name>
    <dbReference type="NCBI Taxonomy" id="30085"/>
    <lineage>
        <taxon>Eukaryota</taxon>
        <taxon>Metazoa</taxon>
        <taxon>Ecdysozoa</taxon>
        <taxon>Arthropoda</taxon>
        <taxon>Hexapoda</taxon>
        <taxon>Insecta</taxon>
        <taxon>Pterygota</taxon>
        <taxon>Neoptera</taxon>
        <taxon>Paraneoptera</taxon>
        <taxon>Hemiptera</taxon>
        <taxon>Heteroptera</taxon>
        <taxon>Panheteroptera</taxon>
        <taxon>Cimicomorpha</taxon>
        <taxon>Miridae</taxon>
        <taxon>Mirini</taxon>
        <taxon>Lygus</taxon>
    </lineage>
</organism>
<dbReference type="CDD" id="cd00051">
    <property type="entry name" value="EFh"/>
    <property type="match status" value="1"/>
</dbReference>
<dbReference type="PANTHER" id="PTHR45840:SF8">
    <property type="entry name" value="RHOMBOID PROTEASE"/>
    <property type="match status" value="1"/>
</dbReference>
<evidence type="ECO:0000256" key="6">
    <source>
        <dbReference type="ARBA" id="ARBA00023136"/>
    </source>
</evidence>
<dbReference type="SUPFAM" id="SSF47473">
    <property type="entry name" value="EF-hand"/>
    <property type="match status" value="1"/>
</dbReference>